<reference evidence="2" key="2">
    <citation type="journal article" date="2024" name="Environ. Microbiol.">
        <title>Genome analysis and description of Tunturibacter gen. nov. expands the diversity of Terriglobia in tundra soils.</title>
        <authorList>
            <person name="Messyasz A."/>
            <person name="Mannisto M.K."/>
            <person name="Kerkhof L.J."/>
            <person name="Haggblom M.M."/>
        </authorList>
    </citation>
    <scope>NUCLEOTIDE SEQUENCE</scope>
    <source>
        <strain evidence="2">X5P6</strain>
    </source>
</reference>
<feature type="domain" description="Cupin type-2" evidence="1">
    <location>
        <begin position="58"/>
        <end position="112"/>
    </location>
</feature>
<accession>A0AAU7ZLA0</accession>
<protein>
    <submittedName>
        <fullName evidence="2">Cupin domain-containing protein</fullName>
    </submittedName>
</protein>
<gene>
    <name evidence="2" type="ORF">RBB77_16400</name>
</gene>
<dbReference type="RefSeq" id="WP_353062861.1">
    <property type="nucleotide sequence ID" value="NZ_CP132942.1"/>
</dbReference>
<name>A0AAU7ZLA0_9BACT</name>
<dbReference type="PANTHER" id="PTHR37694:SF1">
    <property type="entry name" value="SLR8022 PROTEIN"/>
    <property type="match status" value="1"/>
</dbReference>
<dbReference type="EMBL" id="CP132942">
    <property type="protein sequence ID" value="XCB32016.1"/>
    <property type="molecule type" value="Genomic_DNA"/>
</dbReference>
<evidence type="ECO:0000259" key="1">
    <source>
        <dbReference type="Pfam" id="PF07883"/>
    </source>
</evidence>
<dbReference type="AlphaFoldDB" id="A0AAU7ZLA0"/>
<dbReference type="PANTHER" id="PTHR37694">
    <property type="entry name" value="SLR8022 PROTEIN"/>
    <property type="match status" value="1"/>
</dbReference>
<dbReference type="Gene3D" id="2.60.120.10">
    <property type="entry name" value="Jelly Rolls"/>
    <property type="match status" value="1"/>
</dbReference>
<dbReference type="InterPro" id="IPR013096">
    <property type="entry name" value="Cupin_2"/>
</dbReference>
<proteinExistence type="predicted"/>
<dbReference type="CDD" id="cd02230">
    <property type="entry name" value="cupin_HP0902-like"/>
    <property type="match status" value="1"/>
</dbReference>
<dbReference type="KEGG" id="tpsc:RBB77_16400"/>
<reference evidence="2" key="1">
    <citation type="submission" date="2023-08" db="EMBL/GenBank/DDBJ databases">
        <authorList>
            <person name="Messyasz A."/>
            <person name="Mannisto M.K."/>
            <person name="Kerkhof L.J."/>
            <person name="Haggblom M."/>
        </authorList>
    </citation>
    <scope>NUCLEOTIDE SEQUENCE</scope>
    <source>
        <strain evidence="2">X5P6</strain>
    </source>
</reference>
<dbReference type="Pfam" id="PF07883">
    <property type="entry name" value="Cupin_2"/>
    <property type="match status" value="1"/>
</dbReference>
<dbReference type="InterPro" id="IPR014710">
    <property type="entry name" value="RmlC-like_jellyroll"/>
</dbReference>
<organism evidence="2">
    <name type="scientific">Tunturiibacter psychrotolerans</name>
    <dbReference type="NCBI Taxonomy" id="3069686"/>
    <lineage>
        <taxon>Bacteria</taxon>
        <taxon>Pseudomonadati</taxon>
        <taxon>Acidobacteriota</taxon>
        <taxon>Terriglobia</taxon>
        <taxon>Terriglobales</taxon>
        <taxon>Acidobacteriaceae</taxon>
        <taxon>Tunturiibacter</taxon>
    </lineage>
</organism>
<dbReference type="InterPro" id="IPR011051">
    <property type="entry name" value="RmlC_Cupin_sf"/>
</dbReference>
<dbReference type="SUPFAM" id="SSF51182">
    <property type="entry name" value="RmlC-like cupins"/>
    <property type="match status" value="1"/>
</dbReference>
<evidence type="ECO:0000313" key="2">
    <source>
        <dbReference type="EMBL" id="XCB32016.1"/>
    </source>
</evidence>
<sequence length="135" mass="14972">MTTSQQDGTMIDKIAQFDLASEIADAEQKKPWPAGLYSKTLFKKHDLRVVLISMQSDARMKEHHADGTLSLHVLKGQIRVSVNGKPHDLPTGTLFTLGASIRHDVEARSDSVFLLTISWPSNEELASMKHRGYGS</sequence>